<dbReference type="GO" id="GO:0045259">
    <property type="term" value="C:proton-transporting ATP synthase complex"/>
    <property type="evidence" value="ECO:0007669"/>
    <property type="project" value="UniProtKB-KW"/>
</dbReference>
<proteinExistence type="inferred from homology"/>
<dbReference type="InterPro" id="IPR036742">
    <property type="entry name" value="ATP_synth_F1_esu_sf_mt"/>
</dbReference>
<comment type="similarity">
    <text evidence="1">Belongs to the eukaryotic ATPase epsilon family.</text>
</comment>
<evidence type="ECO:0000256" key="2">
    <source>
        <dbReference type="ARBA" id="ARBA00023196"/>
    </source>
</evidence>
<dbReference type="PANTHER" id="PTHR12448">
    <property type="entry name" value="ATP SYNTHASE EPSILON CHAIN, MITOCHONDRIAL"/>
    <property type="match status" value="1"/>
</dbReference>
<dbReference type="AlphaFoldDB" id="A0A8C4QY95"/>
<evidence type="ECO:0000313" key="3">
    <source>
        <dbReference type="Ensembl" id="ENSEBUP00000022261.1"/>
    </source>
</evidence>
<keyword evidence="2" id="KW-0066">ATP synthesis</keyword>
<dbReference type="SUPFAM" id="SSF48690">
    <property type="entry name" value="Epsilon subunit of mitochondrial F1F0-ATP synthase"/>
    <property type="match status" value="1"/>
</dbReference>
<accession>A0A8C4QY95</accession>
<dbReference type="CDD" id="cd12153">
    <property type="entry name" value="F1-ATPase_epsilon"/>
    <property type="match status" value="1"/>
</dbReference>
<protein>
    <submittedName>
        <fullName evidence="3">ATP synthase F1 subunit epsilon</fullName>
    </submittedName>
</protein>
<keyword evidence="2" id="KW-0139">CF(1)</keyword>
<reference evidence="3" key="2">
    <citation type="submission" date="2025-09" db="UniProtKB">
        <authorList>
            <consortium name="Ensembl"/>
        </authorList>
    </citation>
    <scope>IDENTIFICATION</scope>
</reference>
<dbReference type="GO" id="GO:0046933">
    <property type="term" value="F:proton-transporting ATP synthase activity, rotational mechanism"/>
    <property type="evidence" value="ECO:0007669"/>
    <property type="project" value="InterPro"/>
</dbReference>
<dbReference type="Ensembl" id="ENSEBUT00000022837.1">
    <property type="protein sequence ID" value="ENSEBUP00000022261.1"/>
    <property type="gene ID" value="ENSEBUG00000013718.1"/>
</dbReference>
<dbReference type="Proteomes" id="UP000694388">
    <property type="component" value="Unplaced"/>
</dbReference>
<dbReference type="InterPro" id="IPR006721">
    <property type="entry name" value="ATP_synth_F1_esu_mt"/>
</dbReference>
<keyword evidence="4" id="KW-1185">Reference proteome</keyword>
<dbReference type="PANTHER" id="PTHR12448:SF0">
    <property type="entry name" value="ATP SYNTHASE SUBUNIT EPSILON, MITOCHONDRIAL"/>
    <property type="match status" value="1"/>
</dbReference>
<dbReference type="GeneTree" id="ENSGT00940000167348"/>
<dbReference type="OMA" id="HIRITKW"/>
<organism evidence="3 4">
    <name type="scientific">Eptatretus burgeri</name>
    <name type="common">Inshore hagfish</name>
    <dbReference type="NCBI Taxonomy" id="7764"/>
    <lineage>
        <taxon>Eukaryota</taxon>
        <taxon>Metazoa</taxon>
        <taxon>Chordata</taxon>
        <taxon>Craniata</taxon>
        <taxon>Vertebrata</taxon>
        <taxon>Cyclostomata</taxon>
        <taxon>Myxini</taxon>
        <taxon>Myxiniformes</taxon>
        <taxon>Myxinidae</taxon>
        <taxon>Eptatretinae</taxon>
        <taxon>Eptatretus</taxon>
    </lineage>
</organism>
<reference evidence="3" key="1">
    <citation type="submission" date="2025-08" db="UniProtKB">
        <authorList>
            <consortium name="Ensembl"/>
        </authorList>
    </citation>
    <scope>IDENTIFICATION</scope>
</reference>
<evidence type="ECO:0000313" key="4">
    <source>
        <dbReference type="Proteomes" id="UP000694388"/>
    </source>
</evidence>
<evidence type="ECO:0000256" key="1">
    <source>
        <dbReference type="ARBA" id="ARBA00009502"/>
    </source>
</evidence>
<name>A0A8C4QY95_EPTBU</name>
<sequence>MVAPWRQVGLSYIRYSHLCARAVRAALKPEHRAEAIKRTEATIRLVKPQNKPVWYVLQSIF</sequence>
<dbReference type="Gene3D" id="1.10.1620.20">
    <property type="entry name" value="ATP synthase, F1 complex, epsilon subunit superfamily, mitochondrial"/>
    <property type="match status" value="1"/>
</dbReference>
<dbReference type="GO" id="GO:0042776">
    <property type="term" value="P:proton motive force-driven mitochondrial ATP synthesis"/>
    <property type="evidence" value="ECO:0007669"/>
    <property type="project" value="TreeGrafter"/>
</dbReference>
<dbReference type="GO" id="GO:0005743">
    <property type="term" value="C:mitochondrial inner membrane"/>
    <property type="evidence" value="ECO:0007669"/>
    <property type="project" value="InterPro"/>
</dbReference>
<dbReference type="Pfam" id="PF04627">
    <property type="entry name" value="ATP-synt_Eps"/>
    <property type="match status" value="1"/>
</dbReference>